<keyword evidence="4" id="KW-0325">Glycoprotein</keyword>
<evidence type="ECO:0000256" key="1">
    <source>
        <dbReference type="ARBA" id="ARBA00010980"/>
    </source>
</evidence>
<dbReference type="PANTHER" id="PTHR31683:SF67">
    <property type="entry name" value="PECTIN LYASE F-RELATED"/>
    <property type="match status" value="1"/>
</dbReference>
<dbReference type="EC" id="4.2.2.10" evidence="8"/>
<evidence type="ECO:0000313" key="12">
    <source>
        <dbReference type="EMBL" id="KAL1584409.1"/>
    </source>
</evidence>
<comment type="caution">
    <text evidence="12">The sequence shown here is derived from an EMBL/GenBank/DDBJ whole genome shotgun (WGS) entry which is preliminary data.</text>
</comment>
<accession>A0AB34KH04</accession>
<feature type="domain" description="Pectate lyase" evidence="11">
    <location>
        <begin position="97"/>
        <end position="303"/>
    </location>
</feature>
<protein>
    <recommendedName>
        <fullName evidence="8">pectin lyase</fullName>
        <ecNumber evidence="8">4.2.2.10</ecNumber>
    </recommendedName>
</protein>
<keyword evidence="9" id="KW-0119">Carbohydrate metabolism</keyword>
<dbReference type="GO" id="GO:0030570">
    <property type="term" value="F:pectate lyase activity"/>
    <property type="evidence" value="ECO:0007669"/>
    <property type="project" value="InterPro"/>
</dbReference>
<reference evidence="12 13" key="1">
    <citation type="journal article" date="2020" name="Microbiol. Resour. Announc.">
        <title>Draft Genome Sequence of a Cladosporium Species Isolated from the Mesophotic Ascidian Didemnum maculosum.</title>
        <authorList>
            <person name="Gioti A."/>
            <person name="Siaperas R."/>
            <person name="Nikolaivits E."/>
            <person name="Le Goff G."/>
            <person name="Ouazzani J."/>
            <person name="Kotoulas G."/>
            <person name="Topakas E."/>
        </authorList>
    </citation>
    <scope>NUCLEOTIDE SEQUENCE [LARGE SCALE GENOMIC DNA]</scope>
    <source>
        <strain evidence="12 13">TM138-S3</strain>
    </source>
</reference>
<evidence type="ECO:0000259" key="11">
    <source>
        <dbReference type="SMART" id="SM00656"/>
    </source>
</evidence>
<dbReference type="RefSeq" id="XP_069227515.1">
    <property type="nucleotide sequence ID" value="XM_069374923.1"/>
</dbReference>
<evidence type="ECO:0000256" key="3">
    <source>
        <dbReference type="ARBA" id="ARBA00023157"/>
    </source>
</evidence>
<dbReference type="InterPro" id="IPR045032">
    <property type="entry name" value="PEL"/>
</dbReference>
<comment type="catalytic activity">
    <reaction evidence="6">
        <text>Eliminative cleavage of (1-&gt;4)-alpha-D-galacturonan methyl ester to give oligosaccharides with 4-deoxy-6-O-methyl-alpha-D-galact-4-enuronosyl groups at their non-reducing ends.</text>
        <dbReference type="EC" id="4.2.2.10"/>
    </reaction>
</comment>
<evidence type="ECO:0000256" key="8">
    <source>
        <dbReference type="ARBA" id="ARBA00039082"/>
    </source>
</evidence>
<organism evidence="12 13">
    <name type="scientific">Cladosporium halotolerans</name>
    <dbReference type="NCBI Taxonomy" id="1052096"/>
    <lineage>
        <taxon>Eukaryota</taxon>
        <taxon>Fungi</taxon>
        <taxon>Dikarya</taxon>
        <taxon>Ascomycota</taxon>
        <taxon>Pezizomycotina</taxon>
        <taxon>Dothideomycetes</taxon>
        <taxon>Dothideomycetidae</taxon>
        <taxon>Cladosporiales</taxon>
        <taxon>Cladosporiaceae</taxon>
        <taxon>Cladosporium</taxon>
    </lineage>
</organism>
<dbReference type="AlphaFoldDB" id="A0AB34KH04"/>
<keyword evidence="5 9" id="KW-0456">Lyase</keyword>
<dbReference type="GeneID" id="96007761"/>
<evidence type="ECO:0000256" key="7">
    <source>
        <dbReference type="ARBA" id="ARBA00037631"/>
    </source>
</evidence>
<dbReference type="InterPro" id="IPR002022">
    <property type="entry name" value="Pec_lyase"/>
</dbReference>
<comment type="subcellular location">
    <subcellularLocation>
        <location evidence="9">Secreted</location>
    </subcellularLocation>
</comment>
<dbReference type="Pfam" id="PF00544">
    <property type="entry name" value="Pectate_lyase_4"/>
    <property type="match status" value="1"/>
</dbReference>
<keyword evidence="9" id="KW-0624">Polysaccharide degradation</keyword>
<proteinExistence type="inferred from homology"/>
<dbReference type="InterPro" id="IPR011050">
    <property type="entry name" value="Pectin_lyase_fold/virulence"/>
</dbReference>
<keyword evidence="3" id="KW-1015">Disulfide bond</keyword>
<evidence type="ECO:0000313" key="13">
    <source>
        <dbReference type="Proteomes" id="UP000803884"/>
    </source>
</evidence>
<evidence type="ECO:0000256" key="10">
    <source>
        <dbReference type="SAM" id="SignalP"/>
    </source>
</evidence>
<dbReference type="InterPro" id="IPR012334">
    <property type="entry name" value="Pectin_lyas_fold"/>
</dbReference>
<name>A0AB34KH04_9PEZI</name>
<evidence type="ECO:0000256" key="6">
    <source>
        <dbReference type="ARBA" id="ARBA00036818"/>
    </source>
</evidence>
<dbReference type="GO" id="GO:0005576">
    <property type="term" value="C:extracellular region"/>
    <property type="evidence" value="ECO:0007669"/>
    <property type="project" value="UniProtKB-SubCell"/>
</dbReference>
<keyword evidence="9" id="KW-0964">Secreted</keyword>
<dbReference type="SMART" id="SM00656">
    <property type="entry name" value="Amb_all"/>
    <property type="match status" value="1"/>
</dbReference>
<dbReference type="GO" id="GO:0000272">
    <property type="term" value="P:polysaccharide catabolic process"/>
    <property type="evidence" value="ECO:0007669"/>
    <property type="project" value="UniProtKB-KW"/>
</dbReference>
<keyword evidence="2 10" id="KW-0732">Signal</keyword>
<dbReference type="Proteomes" id="UP000803884">
    <property type="component" value="Unassembled WGS sequence"/>
</dbReference>
<dbReference type="PANTHER" id="PTHR31683">
    <property type="entry name" value="PECTATE LYASE 18-RELATED"/>
    <property type="match status" value="1"/>
</dbReference>
<comment type="function">
    <text evidence="7">Pectinolytic enzymes consist of four classes of enzymes: pectin lyase, polygalacturonase, pectin methylesterase and rhamnogalacturonase. Among pectinolytic enzymes, pectin lyase is the most important in depolymerization of pectin, since it cleaves internal glycosidic bonds of highly methylated pectins.</text>
</comment>
<evidence type="ECO:0000256" key="9">
    <source>
        <dbReference type="RuleBase" id="RU361173"/>
    </source>
</evidence>
<evidence type="ECO:0000256" key="5">
    <source>
        <dbReference type="ARBA" id="ARBA00023239"/>
    </source>
</evidence>
<evidence type="ECO:0000256" key="4">
    <source>
        <dbReference type="ARBA" id="ARBA00023180"/>
    </source>
</evidence>
<dbReference type="Gene3D" id="2.160.20.10">
    <property type="entry name" value="Single-stranded right-handed beta-helix, Pectin lyase-like"/>
    <property type="match status" value="1"/>
</dbReference>
<keyword evidence="13" id="KW-1185">Reference proteome</keyword>
<sequence>MMLKGSFKLGNCLAAVLSTVKAVAIIGKSEGFGSKASGGVAGPTVTPSNTVELTRYLVQEGPLNIVVEKTFDFRELQGIAWECGCAPYEIASMCQLAINKRGWCQTVQPAAPMVAMEYQKASLYPLVVSSDKSVLGVSKKGIIRGKGFLMADGTTNVILQNLEIKNLNARYKWGGDAITLDGTSNIWIDHIKTSSIGGHHIVTRNGTNAGVTMSNNFIEGQTNWSPRCDTYHHRPLSFTGANDTITFRNNYIHHAGDRSLTLGGNSVVHLVNNLWFDITGPAIESQSSYALLEGSVFSHVKATVGKTEGSIWAPTTDDKSCEAALGRSCIGNIYENSSSIPSNGGQPIEKVGKRAAKAVPPTRIRNLDETAGNTLLK</sequence>
<evidence type="ECO:0000256" key="2">
    <source>
        <dbReference type="ARBA" id="ARBA00022729"/>
    </source>
</evidence>
<feature type="chain" id="PRO_5044321532" description="pectin lyase" evidence="10">
    <location>
        <begin position="23"/>
        <end position="377"/>
    </location>
</feature>
<comment type="similarity">
    <text evidence="1 9">Belongs to the polysaccharide lyase 1 family.</text>
</comment>
<feature type="signal peptide" evidence="10">
    <location>
        <begin position="1"/>
        <end position="22"/>
    </location>
</feature>
<dbReference type="SUPFAM" id="SSF51126">
    <property type="entry name" value="Pectin lyase-like"/>
    <property type="match status" value="1"/>
</dbReference>
<gene>
    <name evidence="12" type="ORF">WHR41_06318</name>
</gene>
<dbReference type="GO" id="GO:0047490">
    <property type="term" value="F:pectin lyase activity"/>
    <property type="evidence" value="ECO:0007669"/>
    <property type="project" value="UniProtKB-EC"/>
</dbReference>
<dbReference type="EMBL" id="JAAQHG020000026">
    <property type="protein sequence ID" value="KAL1584409.1"/>
    <property type="molecule type" value="Genomic_DNA"/>
</dbReference>